<evidence type="ECO:0000256" key="10">
    <source>
        <dbReference type="ARBA" id="ARBA00023203"/>
    </source>
</evidence>
<dbReference type="FunFam" id="1.10.418.10:FF:000037">
    <property type="entry name" value="nesprin-1 isoform X1"/>
    <property type="match status" value="1"/>
</dbReference>
<dbReference type="SUPFAM" id="SSF47576">
    <property type="entry name" value="Calponin-homology domain, CH-domain"/>
    <property type="match status" value="1"/>
</dbReference>
<dbReference type="WBParaSite" id="maker-uti_cns_0006738-snap-gene-0.1-mRNA-1">
    <property type="protein sequence ID" value="maker-uti_cns_0006738-snap-gene-0.1-mRNA-1"/>
    <property type="gene ID" value="maker-uti_cns_0006738-snap-gene-0.1"/>
</dbReference>
<dbReference type="Gene3D" id="1.10.418.10">
    <property type="entry name" value="Calponin-like domain"/>
    <property type="match status" value="2"/>
</dbReference>
<dbReference type="GO" id="GO:0051015">
    <property type="term" value="F:actin filament binding"/>
    <property type="evidence" value="ECO:0007669"/>
    <property type="project" value="TreeGrafter"/>
</dbReference>
<dbReference type="AlphaFoldDB" id="A0A1I8HKJ9"/>
<dbReference type="PANTHER" id="PTHR47535">
    <property type="entry name" value="MUSCLE-SPECIFIC PROTEIN 300 KDA, ISOFORM G"/>
    <property type="match status" value="1"/>
</dbReference>
<dbReference type="PANTHER" id="PTHR47535:SF1">
    <property type="entry name" value="NESPRIN-1"/>
    <property type="match status" value="1"/>
</dbReference>
<keyword evidence="5" id="KW-0812">Transmembrane</keyword>
<keyword evidence="12" id="KW-0539">Nucleus</keyword>
<dbReference type="WBParaSite" id="maker-uti_cns_0001415-snap-gene-0.2-mRNA-1">
    <property type="protein sequence ID" value="maker-uti_cns_0001415-snap-gene-0.2-mRNA-1"/>
    <property type="gene ID" value="maker-uti_cns_0001415-snap-gene-0.2"/>
</dbReference>
<name>A0A1I8HKJ9_9PLAT</name>
<evidence type="ECO:0000259" key="14">
    <source>
        <dbReference type="PROSITE" id="PS50021"/>
    </source>
</evidence>
<protein>
    <submittedName>
        <fullName evidence="16 17">Calponin-homology (CH) domain-containing protein</fullName>
    </submittedName>
</protein>
<keyword evidence="15" id="KW-1185">Reference proteome</keyword>
<keyword evidence="11" id="KW-0206">Cytoskeleton</keyword>
<feature type="domain" description="Calponin-homology (CH)" evidence="14">
    <location>
        <begin position="39"/>
        <end position="146"/>
    </location>
</feature>
<dbReference type="Proteomes" id="UP000095280">
    <property type="component" value="Unplaced"/>
</dbReference>
<keyword evidence="4" id="KW-0963">Cytoplasm</keyword>
<dbReference type="InterPro" id="IPR052403">
    <property type="entry name" value="LINC-complex_assoc"/>
</dbReference>
<dbReference type="PROSITE" id="PS00019">
    <property type="entry name" value="ACTININ_1"/>
    <property type="match status" value="1"/>
</dbReference>
<evidence type="ECO:0000256" key="6">
    <source>
        <dbReference type="ARBA" id="ARBA00022737"/>
    </source>
</evidence>
<evidence type="ECO:0000256" key="13">
    <source>
        <dbReference type="SAM" id="MobiDB-lite"/>
    </source>
</evidence>
<comment type="similarity">
    <text evidence="3">Belongs to the nesprin family.</text>
</comment>
<reference evidence="16 17" key="1">
    <citation type="submission" date="2016-11" db="UniProtKB">
        <authorList>
            <consortium name="WormBaseParasite"/>
        </authorList>
    </citation>
    <scope>IDENTIFICATION</scope>
</reference>
<sequence length="253" mass="28877">MSWIRRESSDDSSGGRRRIDKRRSEIESRALFYRDEQERVQKKTFTNWINTYLIQCQPPCKIADLFPEVKDGIKLLLLLEVLSGQKLPHESRKVMQRVHCLSNVRTALSFLESKKIKLVNINPADIVDGKPSIVLGLIWTIILYFQIEEQEDTIMKSLEGTELAERGEKFKGSAKKALLAWAQNNLGDKYAIDIRDFGNSWRDGSAFNAMVHNIDPSLVDMEKLGDRTNRENLEAAFAAAESGLNIPRLIDPE</sequence>
<keyword evidence="6" id="KW-0677">Repeat</keyword>
<dbReference type="PROSITE" id="PS00020">
    <property type="entry name" value="ACTININ_2"/>
    <property type="match status" value="1"/>
</dbReference>
<evidence type="ECO:0000313" key="16">
    <source>
        <dbReference type="WBParaSite" id="maker-uti_cns_0001385-snap-gene-1.13-mRNA-1"/>
    </source>
</evidence>
<organism evidence="15 18">
    <name type="scientific">Macrostomum lignano</name>
    <dbReference type="NCBI Taxonomy" id="282301"/>
    <lineage>
        <taxon>Eukaryota</taxon>
        <taxon>Metazoa</taxon>
        <taxon>Spiralia</taxon>
        <taxon>Lophotrochozoa</taxon>
        <taxon>Platyhelminthes</taxon>
        <taxon>Rhabditophora</taxon>
        <taxon>Macrostomorpha</taxon>
        <taxon>Macrostomida</taxon>
        <taxon>Macrostomidae</taxon>
        <taxon>Macrostomum</taxon>
    </lineage>
</organism>
<dbReference type="PROSITE" id="PS50021">
    <property type="entry name" value="CH"/>
    <property type="match status" value="2"/>
</dbReference>
<accession>A0A1I8HKJ9</accession>
<evidence type="ECO:0000256" key="7">
    <source>
        <dbReference type="ARBA" id="ARBA00022989"/>
    </source>
</evidence>
<dbReference type="GO" id="GO:0034993">
    <property type="term" value="C:meiotic nuclear membrane microtubule tethering complex"/>
    <property type="evidence" value="ECO:0007669"/>
    <property type="project" value="TreeGrafter"/>
</dbReference>
<dbReference type="InterPro" id="IPR036872">
    <property type="entry name" value="CH_dom_sf"/>
</dbReference>
<evidence type="ECO:0000313" key="17">
    <source>
        <dbReference type="WBParaSite" id="maker-uti_cns_0001415-snap-gene-0.2-mRNA-1"/>
    </source>
</evidence>
<keyword evidence="10" id="KW-0009">Actin-binding</keyword>
<keyword evidence="7" id="KW-1133">Transmembrane helix</keyword>
<dbReference type="GO" id="GO:0005640">
    <property type="term" value="C:nuclear outer membrane"/>
    <property type="evidence" value="ECO:0007669"/>
    <property type="project" value="TreeGrafter"/>
</dbReference>
<dbReference type="InterPro" id="IPR001715">
    <property type="entry name" value="CH_dom"/>
</dbReference>
<dbReference type="SMART" id="SM00033">
    <property type="entry name" value="CH"/>
    <property type="match status" value="2"/>
</dbReference>
<dbReference type="InterPro" id="IPR001589">
    <property type="entry name" value="Actinin_actin-bd_CS"/>
</dbReference>
<comment type="subcellular location">
    <subcellularLocation>
        <location evidence="2">Cytoplasm</location>
        <location evidence="2">Cytoskeleton</location>
    </subcellularLocation>
    <subcellularLocation>
        <location evidence="1">Nucleus membrane</location>
    </subcellularLocation>
</comment>
<evidence type="ECO:0000256" key="11">
    <source>
        <dbReference type="ARBA" id="ARBA00023212"/>
    </source>
</evidence>
<proteinExistence type="inferred from homology"/>
<evidence type="ECO:0000313" key="18">
    <source>
        <dbReference type="WBParaSite" id="maker-uti_cns_0006738-snap-gene-0.1-mRNA-1"/>
    </source>
</evidence>
<evidence type="ECO:0000256" key="3">
    <source>
        <dbReference type="ARBA" id="ARBA00008619"/>
    </source>
</evidence>
<feature type="domain" description="Calponin-homology (CH)" evidence="14">
    <location>
        <begin position="172"/>
        <end position="253"/>
    </location>
</feature>
<evidence type="ECO:0000256" key="1">
    <source>
        <dbReference type="ARBA" id="ARBA00004126"/>
    </source>
</evidence>
<dbReference type="GO" id="GO:0005856">
    <property type="term" value="C:cytoskeleton"/>
    <property type="evidence" value="ECO:0007669"/>
    <property type="project" value="UniProtKB-SubCell"/>
</dbReference>
<keyword evidence="8" id="KW-0175">Coiled coil</keyword>
<evidence type="ECO:0000256" key="8">
    <source>
        <dbReference type="ARBA" id="ARBA00023054"/>
    </source>
</evidence>
<evidence type="ECO:0000313" key="15">
    <source>
        <dbReference type="Proteomes" id="UP000095280"/>
    </source>
</evidence>
<keyword evidence="9" id="KW-0472">Membrane</keyword>
<dbReference type="WBParaSite" id="maker-uti_cns_0001385-snap-gene-1.13-mRNA-1">
    <property type="protein sequence ID" value="maker-uti_cns_0001385-snap-gene-1.13-mRNA-1"/>
    <property type="gene ID" value="maker-uti_cns_0001385-snap-gene-1.13"/>
</dbReference>
<evidence type="ECO:0000256" key="2">
    <source>
        <dbReference type="ARBA" id="ARBA00004245"/>
    </source>
</evidence>
<evidence type="ECO:0000256" key="5">
    <source>
        <dbReference type="ARBA" id="ARBA00022692"/>
    </source>
</evidence>
<evidence type="ECO:0000256" key="12">
    <source>
        <dbReference type="ARBA" id="ARBA00023242"/>
    </source>
</evidence>
<evidence type="ECO:0000256" key="9">
    <source>
        <dbReference type="ARBA" id="ARBA00023136"/>
    </source>
</evidence>
<dbReference type="GO" id="GO:0005737">
    <property type="term" value="C:cytoplasm"/>
    <property type="evidence" value="ECO:0007669"/>
    <property type="project" value="TreeGrafter"/>
</dbReference>
<feature type="region of interest" description="Disordered" evidence="13">
    <location>
        <begin position="1"/>
        <end position="20"/>
    </location>
</feature>
<dbReference type="Pfam" id="PF00307">
    <property type="entry name" value="CH"/>
    <property type="match status" value="2"/>
</dbReference>
<dbReference type="GO" id="GO:0007097">
    <property type="term" value="P:nuclear migration"/>
    <property type="evidence" value="ECO:0007669"/>
    <property type="project" value="TreeGrafter"/>
</dbReference>
<evidence type="ECO:0000256" key="4">
    <source>
        <dbReference type="ARBA" id="ARBA00022490"/>
    </source>
</evidence>